<evidence type="ECO:0000313" key="1">
    <source>
        <dbReference type="EMBL" id="TYI39561.1"/>
    </source>
</evidence>
<keyword evidence="2" id="KW-1185">Reference proteome</keyword>
<gene>
    <name evidence="1" type="ORF">ES332_A02G105000v1</name>
</gene>
<dbReference type="EMBL" id="CM017611">
    <property type="protein sequence ID" value="TYI39561.1"/>
    <property type="molecule type" value="Genomic_DNA"/>
</dbReference>
<protein>
    <submittedName>
        <fullName evidence="1">Uncharacterized protein</fullName>
    </submittedName>
</protein>
<reference evidence="1 2" key="1">
    <citation type="submission" date="2019-07" db="EMBL/GenBank/DDBJ databases">
        <title>WGS assembly of Gossypium tomentosum.</title>
        <authorList>
            <person name="Chen Z.J."/>
            <person name="Sreedasyam A."/>
            <person name="Ando A."/>
            <person name="Song Q."/>
            <person name="De L."/>
            <person name="Hulse-Kemp A."/>
            <person name="Ding M."/>
            <person name="Ye W."/>
            <person name="Kirkbride R."/>
            <person name="Jenkins J."/>
            <person name="Plott C."/>
            <person name="Lovell J."/>
            <person name="Lin Y.-M."/>
            <person name="Vaughn R."/>
            <person name="Liu B."/>
            <person name="Li W."/>
            <person name="Simpson S."/>
            <person name="Scheffler B."/>
            <person name="Saski C."/>
            <person name="Grover C."/>
            <person name="Hu G."/>
            <person name="Conover J."/>
            <person name="Carlson J."/>
            <person name="Shu S."/>
            <person name="Boston L."/>
            <person name="Williams M."/>
            <person name="Peterson D."/>
            <person name="Mcgee K."/>
            <person name="Jones D."/>
            <person name="Wendel J."/>
            <person name="Stelly D."/>
            <person name="Grimwood J."/>
            <person name="Schmutz J."/>
        </authorList>
    </citation>
    <scope>NUCLEOTIDE SEQUENCE [LARGE SCALE GENOMIC DNA]</scope>
    <source>
        <strain evidence="1">7179.01</strain>
    </source>
</reference>
<dbReference type="AlphaFoldDB" id="A0A5D2RFE8"/>
<accession>A0A5D2RFE8</accession>
<evidence type="ECO:0000313" key="2">
    <source>
        <dbReference type="Proteomes" id="UP000322667"/>
    </source>
</evidence>
<organism evidence="1 2">
    <name type="scientific">Gossypium tomentosum</name>
    <name type="common">Hawaiian cotton</name>
    <name type="synonym">Gossypium sandvicense</name>
    <dbReference type="NCBI Taxonomy" id="34277"/>
    <lineage>
        <taxon>Eukaryota</taxon>
        <taxon>Viridiplantae</taxon>
        <taxon>Streptophyta</taxon>
        <taxon>Embryophyta</taxon>
        <taxon>Tracheophyta</taxon>
        <taxon>Spermatophyta</taxon>
        <taxon>Magnoliopsida</taxon>
        <taxon>eudicotyledons</taxon>
        <taxon>Gunneridae</taxon>
        <taxon>Pentapetalae</taxon>
        <taxon>rosids</taxon>
        <taxon>malvids</taxon>
        <taxon>Malvales</taxon>
        <taxon>Malvaceae</taxon>
        <taxon>Malvoideae</taxon>
        <taxon>Gossypium</taxon>
    </lineage>
</organism>
<name>A0A5D2RFE8_GOSTO</name>
<sequence length="132" mass="14823">MVGCNGYAITCLLPPYSAAPHKPTLGSIEYPITGVFHSGLKQRFLGISIPFPHHRLSNHYLRNPILPYQNFTSKTLSIDSHFTFQLRHSSPSSKVRRGAQVRIMHFKPVQFTFLFSSVSNCSVHNIVSLQLG</sequence>
<proteinExistence type="predicted"/>
<dbReference type="Proteomes" id="UP000322667">
    <property type="component" value="Chromosome A02"/>
</dbReference>